<dbReference type="InterPro" id="IPR013103">
    <property type="entry name" value="RVT_2"/>
</dbReference>
<gene>
    <name evidence="4" type="ORF">QYE76_046867</name>
</gene>
<dbReference type="Proteomes" id="UP001231189">
    <property type="component" value="Unassembled WGS sequence"/>
</dbReference>
<feature type="region of interest" description="Disordered" evidence="2">
    <location>
        <begin position="56"/>
        <end position="79"/>
    </location>
</feature>
<dbReference type="SUPFAM" id="SSF57756">
    <property type="entry name" value="Retrovirus zinc finger-like domains"/>
    <property type="match status" value="1"/>
</dbReference>
<accession>A0AAD8TMT7</accession>
<sequence length="1254" mass="142030">MFFNSAGSSGLSWRNFRPDAPGRSLTVLKPLMVFLSKPEVLATAGGTSAQMLQAEDSQQMLSGSRPEVPVSGTSTLPPGKFRKRRISAQMVPVSASNELWRIIVEGFKPYNPNKLTRREEVDNQLNDIALHMIQTSVGTKNLSLVRDFSTAKEAWDGLAASCMGSESMRRNKYNTLRNQAEGFMRLPDEDHEVMYRRLITVAGAFRNVGAKHIDDSWIKDKYIDCMMPFEPVDVKTLVGRECFSSLTSQQAVHELQALKVLEQNSHDSRNRAIGMSKGSNLALVANSMEEVNPQEPYRTSWSMSYPDDLEYHYNNHMAFHAKTFWVDPSKAKEDNIKRNNSSGFKGLGPKTRTCYNCGDRNHFIAQCPYVHRETRGGRLIPKDKSKVSKAPNKKFYNKGKKDKRPSRIVLVTKEEYSSDEVESCSDEEETSKEVAAIATTQIPSSSLFESPNENPHIKNAHCFMARSSLDTSIVLSTQEEYTSGDDDDDEEDKIYNGLMALASLSNNSSSPSESPNVDILMKEESCLMAKSSEVSSPNPSMPIISNDLGVDHASLKVKQEMLDFDEFVLNLKGDEIPQDAIVRMGVGFFRPIEGHGVASREGLCSTTVEPSSSQHQQTPSLEANDAPTQEQEQNPPPSVQDQGQDQPRIHDGSDEYPFDICSSPNDVQDQAHDVEHPQEVEEAQIEGQDGDPNDQVDQVIPPRPRRTKEEIEARRLARRERQLERLEHTHDKVLGDVRAKVSTRRQLANFSNHHAYISLVEPKKVFEALEDSDWLEAMHEELNNFKRNKVWTLVEKPKECRNVIGTKWIFKNKQDEFGNVVRNKARLVAQGFSQIEGINFGETYVPVARLESIRILLAYASHHNFKFQQMDVKSAFLNGPLHEEVYVKQPPGFEDLNFPNHVYKLDKALYGLKQAPRAWYEHLKELLIDRGFDVGLIDPTLFTKRVNGELFVCQLYVDDIIFGSTNKAFNDEFSKLMTDRFEISMMGEMRFFLGFEMKQLREGNFINQAKYLQDMLKRFKMTEMKGVATPMVTKCHLALDPNGKEVDQKVYRSMIGSLLYLCASRPDIVLSVGVCARYQASPKESHMMALKRIFRYLVDTPRYGLWYPKGSSFFLNGYTDADWAGDKDDRKSTSGACQFLGRSLVCWSSKKQNCISLSTAEAEYVAAASGCTQLLWMRQTLKEYGVTCDKVPLLCDNESAIKIAYNPLQHSRTKHIEIQNHFIRDHVARGDIELCYVPTKDQLADIFTKPLDEA</sequence>
<dbReference type="InterPro" id="IPR036875">
    <property type="entry name" value="Znf_CCHC_sf"/>
</dbReference>
<dbReference type="AlphaFoldDB" id="A0AAD8TMT7"/>
<name>A0AAD8TMT7_LOLMU</name>
<dbReference type="PROSITE" id="PS50158">
    <property type="entry name" value="ZF_CCHC"/>
    <property type="match status" value="1"/>
</dbReference>
<feature type="region of interest" description="Disordered" evidence="2">
    <location>
        <begin position="382"/>
        <end position="403"/>
    </location>
</feature>
<feature type="non-terminal residue" evidence="4">
    <location>
        <position position="1"/>
    </location>
</feature>
<evidence type="ECO:0000256" key="1">
    <source>
        <dbReference type="PROSITE-ProRule" id="PRU00047"/>
    </source>
</evidence>
<keyword evidence="5" id="KW-1185">Reference proteome</keyword>
<feature type="compositionally biased region" description="Basic and acidic residues" evidence="2">
    <location>
        <begin position="669"/>
        <end position="679"/>
    </location>
</feature>
<dbReference type="CDD" id="cd09272">
    <property type="entry name" value="RNase_HI_RT_Ty1"/>
    <property type="match status" value="1"/>
</dbReference>
<feature type="compositionally biased region" description="Acidic residues" evidence="2">
    <location>
        <begin position="680"/>
        <end position="694"/>
    </location>
</feature>
<dbReference type="InterPro" id="IPR001878">
    <property type="entry name" value="Znf_CCHC"/>
</dbReference>
<protein>
    <recommendedName>
        <fullName evidence="3">CCHC-type domain-containing protein</fullName>
    </recommendedName>
</protein>
<evidence type="ECO:0000259" key="3">
    <source>
        <dbReference type="PROSITE" id="PS50158"/>
    </source>
</evidence>
<keyword evidence="1" id="KW-0863">Zinc-finger</keyword>
<feature type="compositionally biased region" description="Polar residues" evidence="2">
    <location>
        <begin position="604"/>
        <end position="645"/>
    </location>
</feature>
<keyword evidence="1" id="KW-0479">Metal-binding</keyword>
<dbReference type="EMBL" id="JAUUTY010000002">
    <property type="protein sequence ID" value="KAK1686019.1"/>
    <property type="molecule type" value="Genomic_DNA"/>
</dbReference>
<evidence type="ECO:0000256" key="2">
    <source>
        <dbReference type="SAM" id="MobiDB-lite"/>
    </source>
</evidence>
<organism evidence="4 5">
    <name type="scientific">Lolium multiflorum</name>
    <name type="common">Italian ryegrass</name>
    <name type="synonym">Lolium perenne subsp. multiflorum</name>
    <dbReference type="NCBI Taxonomy" id="4521"/>
    <lineage>
        <taxon>Eukaryota</taxon>
        <taxon>Viridiplantae</taxon>
        <taxon>Streptophyta</taxon>
        <taxon>Embryophyta</taxon>
        <taxon>Tracheophyta</taxon>
        <taxon>Spermatophyta</taxon>
        <taxon>Magnoliopsida</taxon>
        <taxon>Liliopsida</taxon>
        <taxon>Poales</taxon>
        <taxon>Poaceae</taxon>
        <taxon>BOP clade</taxon>
        <taxon>Pooideae</taxon>
        <taxon>Poodae</taxon>
        <taxon>Poeae</taxon>
        <taxon>Poeae Chloroplast Group 2 (Poeae type)</taxon>
        <taxon>Loliodinae</taxon>
        <taxon>Loliinae</taxon>
        <taxon>Lolium</taxon>
    </lineage>
</organism>
<reference evidence="4" key="1">
    <citation type="submission" date="2023-07" db="EMBL/GenBank/DDBJ databases">
        <title>A chromosome-level genome assembly of Lolium multiflorum.</title>
        <authorList>
            <person name="Chen Y."/>
            <person name="Copetti D."/>
            <person name="Kolliker R."/>
            <person name="Studer B."/>
        </authorList>
    </citation>
    <scope>NUCLEOTIDE SEQUENCE</scope>
    <source>
        <strain evidence="4">02402/16</strain>
        <tissue evidence="4">Leaf</tissue>
    </source>
</reference>
<dbReference type="GO" id="GO:0008270">
    <property type="term" value="F:zinc ion binding"/>
    <property type="evidence" value="ECO:0007669"/>
    <property type="project" value="UniProtKB-KW"/>
</dbReference>
<dbReference type="PANTHER" id="PTHR11439">
    <property type="entry name" value="GAG-POL-RELATED RETROTRANSPOSON"/>
    <property type="match status" value="1"/>
</dbReference>
<evidence type="ECO:0000313" key="5">
    <source>
        <dbReference type="Proteomes" id="UP001231189"/>
    </source>
</evidence>
<dbReference type="SUPFAM" id="SSF56672">
    <property type="entry name" value="DNA/RNA polymerases"/>
    <property type="match status" value="1"/>
</dbReference>
<evidence type="ECO:0000313" key="4">
    <source>
        <dbReference type="EMBL" id="KAK1686019.1"/>
    </source>
</evidence>
<comment type="caution">
    <text evidence="4">The sequence shown here is derived from an EMBL/GenBank/DDBJ whole genome shotgun (WGS) entry which is preliminary data.</text>
</comment>
<feature type="domain" description="CCHC-type" evidence="3">
    <location>
        <begin position="354"/>
        <end position="368"/>
    </location>
</feature>
<feature type="region of interest" description="Disordered" evidence="2">
    <location>
        <begin position="604"/>
        <end position="709"/>
    </location>
</feature>
<feature type="compositionally biased region" description="Basic residues" evidence="2">
    <location>
        <begin position="391"/>
        <end position="403"/>
    </location>
</feature>
<dbReference type="Pfam" id="PF07727">
    <property type="entry name" value="RVT_2"/>
    <property type="match status" value="1"/>
</dbReference>
<dbReference type="GO" id="GO:0003676">
    <property type="term" value="F:nucleic acid binding"/>
    <property type="evidence" value="ECO:0007669"/>
    <property type="project" value="InterPro"/>
</dbReference>
<dbReference type="InterPro" id="IPR043502">
    <property type="entry name" value="DNA/RNA_pol_sf"/>
</dbReference>
<dbReference type="PANTHER" id="PTHR11439:SF483">
    <property type="entry name" value="PEPTIDE SYNTHASE GLIP-LIKE, PUTATIVE (AFU_ORTHOLOGUE AFUA_3G12920)-RELATED"/>
    <property type="match status" value="1"/>
</dbReference>
<keyword evidence="1" id="KW-0862">Zinc</keyword>
<proteinExistence type="predicted"/>